<dbReference type="InParanoid" id="A0A0C3F418"/>
<dbReference type="Proteomes" id="UP000054166">
    <property type="component" value="Unassembled WGS sequence"/>
</dbReference>
<keyword evidence="1" id="KW-0812">Transmembrane</keyword>
<accession>A0A0C3F418</accession>
<keyword evidence="1" id="KW-1133">Transmembrane helix</keyword>
<dbReference type="HOGENOM" id="CLU_2904992_0_0_1"/>
<protein>
    <submittedName>
        <fullName evidence="2">Uncharacterized protein</fullName>
    </submittedName>
</protein>
<dbReference type="EMBL" id="KN833055">
    <property type="protein sequence ID" value="KIM74784.1"/>
    <property type="molecule type" value="Genomic_DNA"/>
</dbReference>
<proteinExistence type="predicted"/>
<evidence type="ECO:0000313" key="3">
    <source>
        <dbReference type="Proteomes" id="UP000054166"/>
    </source>
</evidence>
<reference evidence="3" key="2">
    <citation type="submission" date="2015-01" db="EMBL/GenBank/DDBJ databases">
        <title>Evolutionary Origins and Diversification of the Mycorrhizal Mutualists.</title>
        <authorList>
            <consortium name="DOE Joint Genome Institute"/>
            <consortium name="Mycorrhizal Genomics Consortium"/>
            <person name="Kohler A."/>
            <person name="Kuo A."/>
            <person name="Nagy L.G."/>
            <person name="Floudas D."/>
            <person name="Copeland A."/>
            <person name="Barry K.W."/>
            <person name="Cichocki N."/>
            <person name="Veneault-Fourrey C."/>
            <person name="LaButti K."/>
            <person name="Lindquist E.A."/>
            <person name="Lipzen A."/>
            <person name="Lundell T."/>
            <person name="Morin E."/>
            <person name="Murat C."/>
            <person name="Riley R."/>
            <person name="Ohm R."/>
            <person name="Sun H."/>
            <person name="Tunlid A."/>
            <person name="Henrissat B."/>
            <person name="Grigoriev I.V."/>
            <person name="Hibbett D.S."/>
            <person name="Martin F."/>
        </authorList>
    </citation>
    <scope>NUCLEOTIDE SEQUENCE [LARGE SCALE GENOMIC DNA]</scope>
    <source>
        <strain evidence="3">F 1598</strain>
    </source>
</reference>
<name>A0A0C3F418_PILCF</name>
<sequence>MSVLRPDLMMRCCIPIIMAGIIAVSVLLDCYSFHFFPLPMNVCMERVRAVLTWSNNCRFTVW</sequence>
<keyword evidence="1" id="KW-0472">Membrane</keyword>
<feature type="transmembrane region" description="Helical" evidence="1">
    <location>
        <begin position="12"/>
        <end position="36"/>
    </location>
</feature>
<evidence type="ECO:0000256" key="1">
    <source>
        <dbReference type="SAM" id="Phobius"/>
    </source>
</evidence>
<reference evidence="2 3" key="1">
    <citation type="submission" date="2014-04" db="EMBL/GenBank/DDBJ databases">
        <authorList>
            <consortium name="DOE Joint Genome Institute"/>
            <person name="Kuo A."/>
            <person name="Tarkka M."/>
            <person name="Buscot F."/>
            <person name="Kohler A."/>
            <person name="Nagy L.G."/>
            <person name="Floudas D."/>
            <person name="Copeland A."/>
            <person name="Barry K.W."/>
            <person name="Cichocki N."/>
            <person name="Veneault-Fourrey C."/>
            <person name="LaButti K."/>
            <person name="Lindquist E.A."/>
            <person name="Lipzen A."/>
            <person name="Lundell T."/>
            <person name="Morin E."/>
            <person name="Murat C."/>
            <person name="Sun H."/>
            <person name="Tunlid A."/>
            <person name="Henrissat B."/>
            <person name="Grigoriev I.V."/>
            <person name="Hibbett D.S."/>
            <person name="Martin F."/>
            <person name="Nordberg H.P."/>
            <person name="Cantor M.N."/>
            <person name="Hua S.X."/>
        </authorList>
    </citation>
    <scope>NUCLEOTIDE SEQUENCE [LARGE SCALE GENOMIC DNA]</scope>
    <source>
        <strain evidence="2 3">F 1598</strain>
    </source>
</reference>
<dbReference type="AlphaFoldDB" id="A0A0C3F418"/>
<keyword evidence="3" id="KW-1185">Reference proteome</keyword>
<evidence type="ECO:0000313" key="2">
    <source>
        <dbReference type="EMBL" id="KIM74784.1"/>
    </source>
</evidence>
<dbReference type="OrthoDB" id="1744869at2759"/>
<organism evidence="2 3">
    <name type="scientific">Piloderma croceum (strain F 1598)</name>
    <dbReference type="NCBI Taxonomy" id="765440"/>
    <lineage>
        <taxon>Eukaryota</taxon>
        <taxon>Fungi</taxon>
        <taxon>Dikarya</taxon>
        <taxon>Basidiomycota</taxon>
        <taxon>Agaricomycotina</taxon>
        <taxon>Agaricomycetes</taxon>
        <taxon>Agaricomycetidae</taxon>
        <taxon>Atheliales</taxon>
        <taxon>Atheliaceae</taxon>
        <taxon>Piloderma</taxon>
    </lineage>
</organism>
<gene>
    <name evidence="2" type="ORF">PILCRDRAFT_827843</name>
</gene>